<feature type="region of interest" description="Disordered" evidence="1">
    <location>
        <begin position="16"/>
        <end position="42"/>
    </location>
</feature>
<evidence type="ECO:0000256" key="1">
    <source>
        <dbReference type="SAM" id="MobiDB-lite"/>
    </source>
</evidence>
<organism evidence="2">
    <name type="scientific">Arundo donax</name>
    <name type="common">Giant reed</name>
    <name type="synonym">Donax arundinaceus</name>
    <dbReference type="NCBI Taxonomy" id="35708"/>
    <lineage>
        <taxon>Eukaryota</taxon>
        <taxon>Viridiplantae</taxon>
        <taxon>Streptophyta</taxon>
        <taxon>Embryophyta</taxon>
        <taxon>Tracheophyta</taxon>
        <taxon>Spermatophyta</taxon>
        <taxon>Magnoliopsida</taxon>
        <taxon>Liliopsida</taxon>
        <taxon>Poales</taxon>
        <taxon>Poaceae</taxon>
        <taxon>PACMAD clade</taxon>
        <taxon>Arundinoideae</taxon>
        <taxon>Arundineae</taxon>
        <taxon>Arundo</taxon>
    </lineage>
</organism>
<reference evidence="2" key="1">
    <citation type="submission" date="2014-09" db="EMBL/GenBank/DDBJ databases">
        <authorList>
            <person name="Magalhaes I.L.F."/>
            <person name="Oliveira U."/>
            <person name="Santos F.R."/>
            <person name="Vidigal T.H.D.A."/>
            <person name="Brescovit A.D."/>
            <person name="Santos A.J."/>
        </authorList>
    </citation>
    <scope>NUCLEOTIDE SEQUENCE</scope>
    <source>
        <tissue evidence="2">Shoot tissue taken approximately 20 cm above the soil surface</tissue>
    </source>
</reference>
<proteinExistence type="predicted"/>
<feature type="compositionally biased region" description="Polar residues" evidence="1">
    <location>
        <begin position="26"/>
        <end position="42"/>
    </location>
</feature>
<dbReference type="EMBL" id="GBRH01232253">
    <property type="protein sequence ID" value="JAD65642.1"/>
    <property type="molecule type" value="Transcribed_RNA"/>
</dbReference>
<reference evidence="2" key="2">
    <citation type="journal article" date="2015" name="Data Brief">
        <title>Shoot transcriptome of the giant reed, Arundo donax.</title>
        <authorList>
            <person name="Barrero R.A."/>
            <person name="Guerrero F.D."/>
            <person name="Moolhuijzen P."/>
            <person name="Goolsby J.A."/>
            <person name="Tidwell J."/>
            <person name="Bellgard S.E."/>
            <person name="Bellgard M.I."/>
        </authorList>
    </citation>
    <scope>NUCLEOTIDE SEQUENCE</scope>
    <source>
        <tissue evidence="2">Shoot tissue taken approximately 20 cm above the soil surface</tissue>
    </source>
</reference>
<name>A0A0A9C2A5_ARUDO</name>
<accession>A0A0A9C2A5</accession>
<protein>
    <submittedName>
        <fullName evidence="2">Uncharacterized protein</fullName>
    </submittedName>
</protein>
<dbReference type="AlphaFoldDB" id="A0A0A9C2A5"/>
<evidence type="ECO:0000313" key="2">
    <source>
        <dbReference type="EMBL" id="JAD65642.1"/>
    </source>
</evidence>
<sequence length="42" mass="4553">MPTAEASRMFRGIIRASLDRRPTADSAKNTMPSSITTASAER</sequence>